<dbReference type="InterPro" id="IPR000595">
    <property type="entry name" value="cNMP-bd_dom"/>
</dbReference>
<evidence type="ECO:0000313" key="2">
    <source>
        <dbReference type="EMBL" id="BDC97857.1"/>
    </source>
</evidence>
<gene>
    <name evidence="2" type="ORF">PEPS_01380</name>
</gene>
<name>A0ABM7VAZ5_9BACT</name>
<sequence length="171" mass="20177">MKGLFKKPYSDEDIQLYDFLQNCPLLAELNYRELSEFKPFLYLREYQKDEAIFFRNDPSQVLYIIKNGEVSMSVDIEGNFEELGRIGAYGAFGKNALLPHTHRLHHTIVTSTKAEIYAIPASDLHDIFEKYPEIENKMLRALTVYYNDYMKKLFIAYKKSKAFFELKDVYQ</sequence>
<keyword evidence="3" id="KW-1185">Reference proteome</keyword>
<dbReference type="EMBL" id="AP025292">
    <property type="protein sequence ID" value="BDC97857.1"/>
    <property type="molecule type" value="Genomic_DNA"/>
</dbReference>
<dbReference type="SMART" id="SM00100">
    <property type="entry name" value="cNMP"/>
    <property type="match status" value="1"/>
</dbReference>
<dbReference type="SUPFAM" id="SSF51206">
    <property type="entry name" value="cAMP-binding domain-like"/>
    <property type="match status" value="1"/>
</dbReference>
<evidence type="ECO:0000313" key="3">
    <source>
        <dbReference type="Proteomes" id="UP001354989"/>
    </source>
</evidence>
<dbReference type="Proteomes" id="UP001354989">
    <property type="component" value="Chromosome"/>
</dbReference>
<reference evidence="2 3" key="1">
    <citation type="submission" date="2021-12" db="EMBL/GenBank/DDBJ databases">
        <title>Genome sequencing of bacteria with rrn-lacking chromosome and rrn-plasmid.</title>
        <authorList>
            <person name="Anda M."/>
            <person name="Iwasaki W."/>
        </authorList>
    </citation>
    <scope>NUCLEOTIDE SEQUENCE [LARGE SCALE GENOMIC DNA]</scope>
    <source>
        <strain evidence="2 3">NBRC 101262</strain>
    </source>
</reference>
<organism evidence="2 3">
    <name type="scientific">Persicobacter psychrovividus</name>
    <dbReference type="NCBI Taxonomy" id="387638"/>
    <lineage>
        <taxon>Bacteria</taxon>
        <taxon>Pseudomonadati</taxon>
        <taxon>Bacteroidota</taxon>
        <taxon>Cytophagia</taxon>
        <taxon>Cytophagales</taxon>
        <taxon>Persicobacteraceae</taxon>
        <taxon>Persicobacter</taxon>
    </lineage>
</organism>
<dbReference type="InterPro" id="IPR018490">
    <property type="entry name" value="cNMP-bd_dom_sf"/>
</dbReference>
<protein>
    <recommendedName>
        <fullName evidence="1">Cyclic nucleotide-binding domain-containing protein</fullName>
    </recommendedName>
</protein>
<dbReference type="InterPro" id="IPR014710">
    <property type="entry name" value="RmlC-like_jellyroll"/>
</dbReference>
<proteinExistence type="predicted"/>
<dbReference type="Gene3D" id="2.60.120.10">
    <property type="entry name" value="Jelly Rolls"/>
    <property type="match status" value="1"/>
</dbReference>
<accession>A0ABM7VAZ5</accession>
<dbReference type="Pfam" id="PF00027">
    <property type="entry name" value="cNMP_binding"/>
    <property type="match status" value="1"/>
</dbReference>
<feature type="domain" description="Cyclic nucleotide-binding" evidence="1">
    <location>
        <begin position="25"/>
        <end position="145"/>
    </location>
</feature>
<dbReference type="RefSeq" id="WP_332922188.1">
    <property type="nucleotide sequence ID" value="NZ_AP025292.1"/>
</dbReference>
<dbReference type="PROSITE" id="PS50042">
    <property type="entry name" value="CNMP_BINDING_3"/>
    <property type="match status" value="1"/>
</dbReference>
<dbReference type="CDD" id="cd00038">
    <property type="entry name" value="CAP_ED"/>
    <property type="match status" value="1"/>
</dbReference>
<evidence type="ECO:0000259" key="1">
    <source>
        <dbReference type="PROSITE" id="PS50042"/>
    </source>
</evidence>